<dbReference type="UniPathway" id="UPA00034">
    <property type="reaction ID" value="UER00017"/>
</dbReference>
<evidence type="ECO:0000256" key="9">
    <source>
        <dbReference type="ARBA" id="ARBA00023239"/>
    </source>
</evidence>
<comment type="function">
    <text evidence="1 12">Catalyzes the condensation of (S)-aspartate-beta-semialdehyde [(S)-ASA] and pyruvate to 4-hydroxy-tetrahydrodipicolinate (HTPA).</text>
</comment>
<dbReference type="EC" id="4.3.3.7" evidence="4 12"/>
<gene>
    <name evidence="12" type="primary">dapA</name>
    <name evidence="16" type="ordered locus">Rru_A3342</name>
</gene>
<comment type="subcellular location">
    <subcellularLocation>
        <location evidence="12">Cytoplasm</location>
    </subcellularLocation>
</comment>
<evidence type="ECO:0000256" key="5">
    <source>
        <dbReference type="ARBA" id="ARBA00022490"/>
    </source>
</evidence>
<dbReference type="PIRSF" id="PIRSF001365">
    <property type="entry name" value="DHDPS"/>
    <property type="match status" value="1"/>
</dbReference>
<feature type="binding site" evidence="12 15">
    <location>
        <position position="204"/>
    </location>
    <ligand>
        <name>pyruvate</name>
        <dbReference type="ChEBI" id="CHEBI:15361"/>
    </ligand>
</feature>
<evidence type="ECO:0000256" key="13">
    <source>
        <dbReference type="PIRNR" id="PIRNR001365"/>
    </source>
</evidence>
<dbReference type="PROSITE" id="PS00666">
    <property type="entry name" value="DHDPS_2"/>
    <property type="match status" value="1"/>
</dbReference>
<dbReference type="InterPro" id="IPR002220">
    <property type="entry name" value="DapA-like"/>
</dbReference>
<feature type="binding site" evidence="12 15">
    <location>
        <position position="48"/>
    </location>
    <ligand>
        <name>pyruvate</name>
        <dbReference type="ChEBI" id="CHEBI:15361"/>
    </ligand>
</feature>
<feature type="active site" description="Proton donor/acceptor" evidence="12 14">
    <location>
        <position position="136"/>
    </location>
</feature>
<comment type="similarity">
    <text evidence="3 12 13">Belongs to the DapA family.</text>
</comment>
<evidence type="ECO:0000256" key="1">
    <source>
        <dbReference type="ARBA" id="ARBA00003294"/>
    </source>
</evidence>
<dbReference type="HOGENOM" id="CLU_049343_7_1_5"/>
<dbReference type="RefSeq" id="WP_011391089.1">
    <property type="nucleotide sequence ID" value="NC_007643.1"/>
</dbReference>
<evidence type="ECO:0000256" key="12">
    <source>
        <dbReference type="HAMAP-Rule" id="MF_00418"/>
    </source>
</evidence>
<name>Q2RP09_RHORT</name>
<dbReference type="KEGG" id="rru:Rru_A3342"/>
<dbReference type="Proteomes" id="UP000001929">
    <property type="component" value="Chromosome"/>
</dbReference>
<dbReference type="EMBL" id="CP000230">
    <property type="protein sequence ID" value="ABC24136.1"/>
    <property type="molecule type" value="Genomic_DNA"/>
</dbReference>
<keyword evidence="10 12" id="KW-0704">Schiff base</keyword>
<evidence type="ECO:0000313" key="16">
    <source>
        <dbReference type="EMBL" id="ABC24136.1"/>
    </source>
</evidence>
<evidence type="ECO:0000256" key="3">
    <source>
        <dbReference type="ARBA" id="ARBA00007592"/>
    </source>
</evidence>
<sequence>MKKQVFMGAAVAIVTPFRDGKVDYQKLRELIEFQIAHKIDAVVVCGTTGESSALSHDEHISVVRFVVETVKRRVPVIAGAGSNNTQHAVDLSVELEKVGADALLSVVPYYNKTSQRGLVTHFSTIARAVAIPIILYNIPSRTSFNMTPETIREIAENETVVGIKECNLYQVGEIVKLCGPEFSIYSGDDSTILPVLAYGGKGVISTMANIIPEETHDIVSYFMRGDIEGARRAQLRALDLISALFVDVNPIPLKTAMNLMGMNVGPCRLPLVDMGNRETELLVRALKDYGLT</sequence>
<evidence type="ECO:0000256" key="4">
    <source>
        <dbReference type="ARBA" id="ARBA00012086"/>
    </source>
</evidence>
<reference evidence="16 17" key="1">
    <citation type="journal article" date="2011" name="Stand. Genomic Sci.">
        <title>Complete genome sequence of Rhodospirillum rubrum type strain (S1).</title>
        <authorList>
            <person name="Munk A.C."/>
            <person name="Copeland A."/>
            <person name="Lucas S."/>
            <person name="Lapidus A."/>
            <person name="Del Rio T.G."/>
            <person name="Barry K."/>
            <person name="Detter J.C."/>
            <person name="Hammon N."/>
            <person name="Israni S."/>
            <person name="Pitluck S."/>
            <person name="Brettin T."/>
            <person name="Bruce D."/>
            <person name="Han C."/>
            <person name="Tapia R."/>
            <person name="Gilna P."/>
            <person name="Schmutz J."/>
            <person name="Larimer F."/>
            <person name="Land M."/>
            <person name="Kyrpides N.C."/>
            <person name="Mavromatis K."/>
            <person name="Richardson P."/>
            <person name="Rohde M."/>
            <person name="Goker M."/>
            <person name="Klenk H.P."/>
            <person name="Zhang Y."/>
            <person name="Roberts G.P."/>
            <person name="Reslewic S."/>
            <person name="Schwartz D.C."/>
        </authorList>
    </citation>
    <scope>NUCLEOTIDE SEQUENCE [LARGE SCALE GENOMIC DNA]</scope>
    <source>
        <strain evidence="17">ATCC 11170 / ATH 1.1.1 / DSM 467 / LMG 4362 / NCIMB 8255 / S1</strain>
    </source>
</reference>
<feature type="site" description="Part of a proton relay during catalysis" evidence="12">
    <location>
        <position position="47"/>
    </location>
</feature>
<evidence type="ECO:0000256" key="2">
    <source>
        <dbReference type="ARBA" id="ARBA00005120"/>
    </source>
</evidence>
<dbReference type="GO" id="GO:0019877">
    <property type="term" value="P:diaminopimelate biosynthetic process"/>
    <property type="evidence" value="ECO:0007669"/>
    <property type="project" value="UniProtKB-UniRule"/>
</dbReference>
<evidence type="ECO:0000256" key="10">
    <source>
        <dbReference type="ARBA" id="ARBA00023270"/>
    </source>
</evidence>
<dbReference type="PANTHER" id="PTHR12128:SF66">
    <property type="entry name" value="4-HYDROXY-2-OXOGLUTARATE ALDOLASE, MITOCHONDRIAL"/>
    <property type="match status" value="1"/>
</dbReference>
<keyword evidence="8 12" id="KW-0457">Lysine biosynthesis</keyword>
<evidence type="ECO:0000256" key="15">
    <source>
        <dbReference type="PIRSR" id="PIRSR001365-2"/>
    </source>
</evidence>
<dbReference type="GO" id="GO:0008840">
    <property type="term" value="F:4-hydroxy-tetrahydrodipicolinate synthase activity"/>
    <property type="evidence" value="ECO:0007669"/>
    <property type="project" value="UniProtKB-UniRule"/>
</dbReference>
<keyword evidence="7 12" id="KW-0220">Diaminopimelate biosynthesis</keyword>
<dbReference type="InterPro" id="IPR013785">
    <property type="entry name" value="Aldolase_TIM"/>
</dbReference>
<keyword evidence="17" id="KW-1185">Reference proteome</keyword>
<organism evidence="16 17">
    <name type="scientific">Rhodospirillum rubrum (strain ATCC 11170 / ATH 1.1.1 / DSM 467 / LMG 4362 / NCIMB 8255 / S1)</name>
    <dbReference type="NCBI Taxonomy" id="269796"/>
    <lineage>
        <taxon>Bacteria</taxon>
        <taxon>Pseudomonadati</taxon>
        <taxon>Pseudomonadota</taxon>
        <taxon>Alphaproteobacteria</taxon>
        <taxon>Rhodospirillales</taxon>
        <taxon>Rhodospirillaceae</taxon>
        <taxon>Rhodospirillum</taxon>
    </lineage>
</organism>
<dbReference type="GO" id="GO:0009089">
    <property type="term" value="P:lysine biosynthetic process via diaminopimelate"/>
    <property type="evidence" value="ECO:0007669"/>
    <property type="project" value="UniProtKB-UniRule"/>
</dbReference>
<evidence type="ECO:0000256" key="11">
    <source>
        <dbReference type="ARBA" id="ARBA00047836"/>
    </source>
</evidence>
<accession>Q2RP09</accession>
<dbReference type="NCBIfam" id="TIGR00674">
    <property type="entry name" value="dapA"/>
    <property type="match status" value="1"/>
</dbReference>
<comment type="catalytic activity">
    <reaction evidence="11 12">
        <text>L-aspartate 4-semialdehyde + pyruvate = (2S,4S)-4-hydroxy-2,3,4,5-tetrahydrodipicolinate + H2O + H(+)</text>
        <dbReference type="Rhea" id="RHEA:34171"/>
        <dbReference type="ChEBI" id="CHEBI:15361"/>
        <dbReference type="ChEBI" id="CHEBI:15377"/>
        <dbReference type="ChEBI" id="CHEBI:15378"/>
        <dbReference type="ChEBI" id="CHEBI:67139"/>
        <dbReference type="ChEBI" id="CHEBI:537519"/>
        <dbReference type="EC" id="4.3.3.7"/>
    </reaction>
</comment>
<evidence type="ECO:0000256" key="6">
    <source>
        <dbReference type="ARBA" id="ARBA00022605"/>
    </source>
</evidence>
<dbReference type="AlphaFoldDB" id="Q2RP09"/>
<keyword evidence="5 12" id="KW-0963">Cytoplasm</keyword>
<evidence type="ECO:0000313" key="17">
    <source>
        <dbReference type="Proteomes" id="UP000001929"/>
    </source>
</evidence>
<dbReference type="Pfam" id="PF00701">
    <property type="entry name" value="DHDPS"/>
    <property type="match status" value="1"/>
</dbReference>
<dbReference type="PhylomeDB" id="Q2RP09"/>
<keyword evidence="6 12" id="KW-0028">Amino-acid biosynthesis</keyword>
<comment type="pathway">
    <text evidence="2 12">Amino-acid biosynthesis; L-lysine biosynthesis via DAP pathway; (S)-tetrahydrodipicolinate from L-aspartate: step 3/4.</text>
</comment>
<dbReference type="SMART" id="SM01130">
    <property type="entry name" value="DHDPS"/>
    <property type="match status" value="1"/>
</dbReference>
<protein>
    <recommendedName>
        <fullName evidence="4 12">4-hydroxy-tetrahydrodipicolinate synthase</fullName>
        <shortName evidence="12">HTPA synthase</shortName>
        <ecNumber evidence="4 12">4.3.3.7</ecNumber>
    </recommendedName>
</protein>
<evidence type="ECO:0000256" key="7">
    <source>
        <dbReference type="ARBA" id="ARBA00022915"/>
    </source>
</evidence>
<dbReference type="PATRIC" id="fig|269796.9.peg.3456"/>
<keyword evidence="9 12" id="KW-0456">Lyase</keyword>
<dbReference type="eggNOG" id="COG0329">
    <property type="taxonomic scope" value="Bacteria"/>
</dbReference>
<dbReference type="InterPro" id="IPR005263">
    <property type="entry name" value="DapA"/>
</dbReference>
<dbReference type="EnsemblBacteria" id="ABC24136">
    <property type="protein sequence ID" value="ABC24136"/>
    <property type="gene ID" value="Rru_A3342"/>
</dbReference>
<dbReference type="GO" id="GO:0005829">
    <property type="term" value="C:cytosol"/>
    <property type="evidence" value="ECO:0007669"/>
    <property type="project" value="TreeGrafter"/>
</dbReference>
<dbReference type="PANTHER" id="PTHR12128">
    <property type="entry name" value="DIHYDRODIPICOLINATE SYNTHASE"/>
    <property type="match status" value="1"/>
</dbReference>
<feature type="active site" description="Schiff-base intermediate with substrate" evidence="12 14">
    <location>
        <position position="164"/>
    </location>
</feature>
<dbReference type="InterPro" id="IPR020625">
    <property type="entry name" value="Schiff_base-form_aldolases_AS"/>
</dbReference>
<evidence type="ECO:0000256" key="14">
    <source>
        <dbReference type="PIRSR" id="PIRSR001365-1"/>
    </source>
</evidence>
<proteinExistence type="inferred from homology"/>
<dbReference type="InterPro" id="IPR020624">
    <property type="entry name" value="Schiff_base-form_aldolases_CS"/>
</dbReference>
<feature type="site" description="Part of a proton relay during catalysis" evidence="12">
    <location>
        <position position="110"/>
    </location>
</feature>
<dbReference type="Gene3D" id="3.20.20.70">
    <property type="entry name" value="Aldolase class I"/>
    <property type="match status" value="1"/>
</dbReference>
<comment type="subunit">
    <text evidence="12">Homotetramer; dimer of dimers.</text>
</comment>
<dbReference type="HAMAP" id="MF_00418">
    <property type="entry name" value="DapA"/>
    <property type="match status" value="1"/>
</dbReference>
<comment type="caution">
    <text evidence="12">Was originally thought to be a dihydrodipicolinate synthase (DHDPS), catalyzing the condensation of (S)-aspartate-beta-semialdehyde [(S)-ASA] and pyruvate to dihydrodipicolinate (DHDP). However, it was shown in E.coli that the product of the enzymatic reaction is not dihydrodipicolinate but in fact (4S)-4-hydroxy-2,3,4,5-tetrahydro-(2S)-dipicolinic acid (HTPA), and that the consecutive dehydration reaction leading to DHDP is not spontaneous but catalyzed by DapB.</text>
</comment>
<evidence type="ECO:0000256" key="8">
    <source>
        <dbReference type="ARBA" id="ARBA00023154"/>
    </source>
</evidence>
<dbReference type="CDD" id="cd00950">
    <property type="entry name" value="DHDPS"/>
    <property type="match status" value="1"/>
</dbReference>
<dbReference type="PROSITE" id="PS00665">
    <property type="entry name" value="DHDPS_1"/>
    <property type="match status" value="1"/>
</dbReference>
<dbReference type="STRING" id="269796.Rru_A3342"/>
<dbReference type="SUPFAM" id="SSF51569">
    <property type="entry name" value="Aldolase"/>
    <property type="match status" value="1"/>
</dbReference>
<dbReference type="PRINTS" id="PR00146">
    <property type="entry name" value="DHPICSNTHASE"/>
</dbReference>